<dbReference type="AlphaFoldDB" id="A0A1M6B6D6"/>
<dbReference type="EMBL" id="FQYR01000002">
    <property type="protein sequence ID" value="SHI44319.1"/>
    <property type="molecule type" value="Genomic_DNA"/>
</dbReference>
<dbReference type="GO" id="GO:0008725">
    <property type="term" value="F:DNA-3-methyladenine glycosylase activity"/>
    <property type="evidence" value="ECO:0007669"/>
    <property type="project" value="UniProtKB-EC"/>
</dbReference>
<evidence type="ECO:0000256" key="1">
    <source>
        <dbReference type="ARBA" id="ARBA00022723"/>
    </source>
</evidence>
<dbReference type="STRING" id="1123071.SAMN02745181_0131"/>
<feature type="binding site" evidence="9">
    <location>
        <position position="4"/>
    </location>
    <ligand>
        <name>Zn(2+)</name>
        <dbReference type="ChEBI" id="CHEBI:29105"/>
    </ligand>
</feature>
<feature type="binding site" evidence="9">
    <location>
        <position position="179"/>
    </location>
    <ligand>
        <name>Zn(2+)</name>
        <dbReference type="ChEBI" id="CHEBI:29105"/>
    </ligand>
</feature>
<dbReference type="EC" id="3.2.2.20" evidence="8"/>
<dbReference type="NCBIfam" id="TIGR00624">
    <property type="entry name" value="tag"/>
    <property type="match status" value="1"/>
</dbReference>
<keyword evidence="5" id="KW-0234">DNA repair</keyword>
<organism evidence="10 11">
    <name type="scientific">Rubritalea squalenifaciens DSM 18772</name>
    <dbReference type="NCBI Taxonomy" id="1123071"/>
    <lineage>
        <taxon>Bacteria</taxon>
        <taxon>Pseudomonadati</taxon>
        <taxon>Verrucomicrobiota</taxon>
        <taxon>Verrucomicrobiia</taxon>
        <taxon>Verrucomicrobiales</taxon>
        <taxon>Rubritaleaceae</taxon>
        <taxon>Rubritalea</taxon>
    </lineage>
</organism>
<name>A0A1M6B6D6_9BACT</name>
<dbReference type="InParanoid" id="A0A1M6B6D6"/>
<dbReference type="InterPro" id="IPR005019">
    <property type="entry name" value="Adenine_glyco"/>
</dbReference>
<dbReference type="Pfam" id="PF03352">
    <property type="entry name" value="Adenine_glyco"/>
    <property type="match status" value="1"/>
</dbReference>
<feature type="binding site" evidence="9">
    <location>
        <position position="17"/>
    </location>
    <ligand>
        <name>Zn(2+)</name>
        <dbReference type="ChEBI" id="CHEBI:29105"/>
    </ligand>
</feature>
<dbReference type="PANTHER" id="PTHR30037:SF4">
    <property type="entry name" value="DNA-3-METHYLADENINE GLYCOSYLASE I"/>
    <property type="match status" value="1"/>
</dbReference>
<dbReference type="Gene3D" id="1.10.340.30">
    <property type="entry name" value="Hypothetical protein, domain 2"/>
    <property type="match status" value="1"/>
</dbReference>
<keyword evidence="1 9" id="KW-0479">Metal-binding</keyword>
<comment type="function">
    <text evidence="7">Hydrolysis of the deoxyribose N-glycosidic bond to excise 3-methyladenine from the damaged DNA polymer formed by alkylation lesions.</text>
</comment>
<dbReference type="InterPro" id="IPR004597">
    <property type="entry name" value="Tag"/>
</dbReference>
<protein>
    <recommendedName>
        <fullName evidence="8">DNA-3-methyladenine glycosylase I</fullName>
        <ecNumber evidence="8">3.2.2.20</ecNumber>
    </recommendedName>
</protein>
<dbReference type="FunFam" id="1.10.340.30:FF:000009">
    <property type="entry name" value="DNA-3-methyladenine glycosylase I"/>
    <property type="match status" value="1"/>
</dbReference>
<dbReference type="SUPFAM" id="SSF48150">
    <property type="entry name" value="DNA-glycosylase"/>
    <property type="match status" value="1"/>
</dbReference>
<evidence type="ECO:0000313" key="10">
    <source>
        <dbReference type="EMBL" id="SHI44319.1"/>
    </source>
</evidence>
<proteinExistence type="predicted"/>
<keyword evidence="2" id="KW-0227">DNA damage</keyword>
<keyword evidence="4 9" id="KW-0862">Zinc</keyword>
<comment type="catalytic activity">
    <reaction evidence="6">
        <text>Hydrolysis of alkylated DNA, releasing 3-methyladenine.</text>
        <dbReference type="EC" id="3.2.2.20"/>
    </reaction>
</comment>
<dbReference type="Proteomes" id="UP000184510">
    <property type="component" value="Unassembled WGS sequence"/>
</dbReference>
<evidence type="ECO:0000256" key="7">
    <source>
        <dbReference type="ARBA" id="ARBA00057608"/>
    </source>
</evidence>
<dbReference type="InterPro" id="IPR052891">
    <property type="entry name" value="DNA-3mA_glycosylase"/>
</dbReference>
<evidence type="ECO:0000313" key="11">
    <source>
        <dbReference type="Proteomes" id="UP000184510"/>
    </source>
</evidence>
<dbReference type="InterPro" id="IPR011257">
    <property type="entry name" value="DNA_glycosylase"/>
</dbReference>
<sequence>MKRCAWVSDDPLYIQYHDEEWGVPQHDDRHLFEMLILEGAQAGLSWITVLKKRENYRKAFHQFDVRKVAAMSDADLEERLLDPGIIRNRLKVFSARRNARAALKLIEEFGSLDRYFWSWVDDQPIQNNFQNLQDVPVNTPLSDQISKDLKKRDFNFVGTTIIYSFMQAIGMTNDHTTDCTFYSVRNA</sequence>
<keyword evidence="3" id="KW-0378">Hydrolase</keyword>
<gene>
    <name evidence="10" type="ORF">SAMN02745181_0131</name>
</gene>
<reference evidence="10 11" key="1">
    <citation type="submission" date="2016-11" db="EMBL/GenBank/DDBJ databases">
        <authorList>
            <person name="Jaros S."/>
            <person name="Januszkiewicz K."/>
            <person name="Wedrychowicz H."/>
        </authorList>
    </citation>
    <scope>NUCLEOTIDE SEQUENCE [LARGE SCALE GENOMIC DNA]</scope>
    <source>
        <strain evidence="10 11">DSM 18772</strain>
    </source>
</reference>
<evidence type="ECO:0000256" key="8">
    <source>
        <dbReference type="ARBA" id="ARBA00066766"/>
    </source>
</evidence>
<evidence type="ECO:0000256" key="6">
    <source>
        <dbReference type="ARBA" id="ARBA00052558"/>
    </source>
</evidence>
<evidence type="ECO:0000256" key="4">
    <source>
        <dbReference type="ARBA" id="ARBA00022833"/>
    </source>
</evidence>
<accession>A0A1M6B6D6</accession>
<evidence type="ECO:0000256" key="2">
    <source>
        <dbReference type="ARBA" id="ARBA00022763"/>
    </source>
</evidence>
<evidence type="ECO:0000256" key="9">
    <source>
        <dbReference type="PIRSR" id="PIRSR604597-1"/>
    </source>
</evidence>
<dbReference type="GO" id="GO:0046872">
    <property type="term" value="F:metal ion binding"/>
    <property type="evidence" value="ECO:0007669"/>
    <property type="project" value="UniProtKB-KW"/>
</dbReference>
<evidence type="ECO:0000256" key="5">
    <source>
        <dbReference type="ARBA" id="ARBA00023204"/>
    </source>
</evidence>
<dbReference type="FunCoup" id="A0A1M6B6D6">
    <property type="interactions" value="95"/>
</dbReference>
<keyword evidence="11" id="KW-1185">Reference proteome</keyword>
<dbReference type="PANTHER" id="PTHR30037">
    <property type="entry name" value="DNA-3-METHYLADENINE GLYCOSYLASE 1"/>
    <property type="match status" value="1"/>
</dbReference>
<dbReference type="GO" id="GO:0006284">
    <property type="term" value="P:base-excision repair"/>
    <property type="evidence" value="ECO:0007669"/>
    <property type="project" value="InterPro"/>
</dbReference>
<feature type="binding site" evidence="9">
    <location>
        <position position="175"/>
    </location>
    <ligand>
        <name>Zn(2+)</name>
        <dbReference type="ChEBI" id="CHEBI:29105"/>
    </ligand>
</feature>
<dbReference type="OrthoDB" id="9807664at2"/>
<dbReference type="RefSeq" id="WP_143157586.1">
    <property type="nucleotide sequence ID" value="NZ_FQYR01000002.1"/>
</dbReference>
<evidence type="ECO:0000256" key="3">
    <source>
        <dbReference type="ARBA" id="ARBA00022801"/>
    </source>
</evidence>